<dbReference type="PANTHER" id="PTHR11319">
    <property type="entry name" value="G PROTEIN-COUPLED RECEPTOR-RELATED"/>
    <property type="match status" value="1"/>
</dbReference>
<feature type="transmembrane region" description="Helical" evidence="1">
    <location>
        <begin position="901"/>
        <end position="926"/>
    </location>
</feature>
<sequence length="1064" mass="108020">MPDRDGDALHLRFTSITGLSVVRPRAIRLLGSVAASLVGADGGGLDPNATLIALPSADGSVIAITAESADRSLAIAVVGIGAQECGFDAAAGAAGAAGPAGAGTGTAAAGGAGATSASPSAAQGAGAAVLVGVSRQSVPRNVSVMHFPGIGVKAPFGTAVSLRPWCSSAIAGQSYASRNVSVAIPSVNVSWTDFAVRVVQTPLAVDPTPLPPINATVTMDPPLGPAMAALVADRLLCQAALVNGATGAVAASSSAAVVALPGAAGRVWVASFAALPLTFIEAGGSFAVRAGCRWSPTSQEVALPELTNRVARLRTHVVAVDPGAGVGPLGEFLLLPGVTRSVRFQVDAGLTEVSGPARRTLGAAPPTVALLERALPSCFLRLSGSDIQALPAVSEATLGLALSADNGWAATVPVGVSGVGAGTVSVECSAWGGLQRWSSTSSVALRAGTLRMAVAPAFARDDGSAGRQLVLSSGGGSFAAVPAVELRAVVAEAPAWTVANAGGISCGVAVAALPSSTTQSGTTTRFFASVRAGPTGAIVGVVFDALGLVGVANYPQLGQPVAFSLQCEHPNAGQLPPVRVDTELVGLRAAWGRASRQSFVPTSAQWEPFDVEVFTGDGRPLAVPGVASAVRRGFYRPPAAAGLPFDGSTELHPCFNAEACTLNSTARRYGCAPGYTGPLCGVCAPGHAMFGPQCGECGPPWTNLAVVAALAAGVLAVACYFAVRTALSARAAAESDRAIALRLLLSHAQGLGALVLFRAKGTALFQAVTGFMRDIGTTPASWGPVLCATSATFVTRFWATLTLPVVVMALSVAAYAAIAAVCALKRRRCAPAPRLPSSLADVTRYLADRKYVVTLAMVLYVMYMPLVSLGVTALECYDRPVGGRRYLRADLSVPCFEGQHAAVAVGAGALLAVLGVGFSVGLVLALRGGKPAPSLRFLFEGFDEERGLRWWEALGLLRKMGLVMAAALVPDAASQVAAAVLVLAPALWAQTRFHPYRASKFNALETMSILAMMLTATVSLLYLQAQGGEAAVQEQTEAHLSGWTEVALMRKADASQVLRAGDAA</sequence>
<name>A0A5A8CBJ4_CAFRO</name>
<keyword evidence="1" id="KW-0812">Transmembrane</keyword>
<dbReference type="AlphaFoldDB" id="A0A5A8CBJ4"/>
<evidence type="ECO:0000313" key="2">
    <source>
        <dbReference type="EMBL" id="KAA0149884.1"/>
    </source>
</evidence>
<reference evidence="2 3" key="1">
    <citation type="submission" date="2019-07" db="EMBL/GenBank/DDBJ databases">
        <title>Genomes of Cafeteria roenbergensis.</title>
        <authorList>
            <person name="Fischer M.G."/>
            <person name="Hackl T."/>
            <person name="Roman M."/>
        </authorList>
    </citation>
    <scope>NUCLEOTIDE SEQUENCE [LARGE SCALE GENOMIC DNA]</scope>
    <source>
        <strain evidence="2 3">Cflag</strain>
    </source>
</reference>
<feature type="transmembrane region" description="Helical" evidence="1">
    <location>
        <begin position="962"/>
        <end position="989"/>
    </location>
</feature>
<keyword evidence="1" id="KW-1133">Transmembrane helix</keyword>
<comment type="caution">
    <text evidence="2">The sequence shown here is derived from an EMBL/GenBank/DDBJ whole genome shotgun (WGS) entry which is preliminary data.</text>
</comment>
<feature type="transmembrane region" description="Helical" evidence="1">
    <location>
        <begin position="739"/>
        <end position="757"/>
    </location>
</feature>
<dbReference type="EMBL" id="VLTM01000130">
    <property type="protein sequence ID" value="KAA0149884.1"/>
    <property type="molecule type" value="Genomic_DNA"/>
</dbReference>
<dbReference type="PANTHER" id="PTHR11319:SF35">
    <property type="entry name" value="OUTER MEMBRANE PROTEIN PMPC-RELATED"/>
    <property type="match status" value="1"/>
</dbReference>
<protein>
    <submittedName>
        <fullName evidence="2">Uncharacterized protein</fullName>
    </submittedName>
</protein>
<proteinExistence type="predicted"/>
<feature type="transmembrane region" description="Helical" evidence="1">
    <location>
        <begin position="1001"/>
        <end position="1023"/>
    </location>
</feature>
<feature type="transmembrane region" description="Helical" evidence="1">
    <location>
        <begin position="801"/>
        <end position="824"/>
    </location>
</feature>
<keyword evidence="1" id="KW-0472">Membrane</keyword>
<feature type="transmembrane region" description="Helical" evidence="1">
    <location>
        <begin position="851"/>
        <end position="874"/>
    </location>
</feature>
<feature type="transmembrane region" description="Helical" evidence="1">
    <location>
        <begin position="704"/>
        <end position="727"/>
    </location>
</feature>
<gene>
    <name evidence="2" type="ORF">FNF31_07142</name>
</gene>
<evidence type="ECO:0000256" key="1">
    <source>
        <dbReference type="SAM" id="Phobius"/>
    </source>
</evidence>
<accession>A0A5A8CBJ4</accession>
<organism evidence="2 3">
    <name type="scientific">Cafeteria roenbergensis</name>
    <name type="common">Marine flagellate</name>
    <dbReference type="NCBI Taxonomy" id="33653"/>
    <lineage>
        <taxon>Eukaryota</taxon>
        <taxon>Sar</taxon>
        <taxon>Stramenopiles</taxon>
        <taxon>Bigyra</taxon>
        <taxon>Opalozoa</taxon>
        <taxon>Bicosoecida</taxon>
        <taxon>Cafeteriaceae</taxon>
        <taxon>Cafeteria</taxon>
    </lineage>
</organism>
<dbReference type="Proteomes" id="UP000325113">
    <property type="component" value="Unassembled WGS sequence"/>
</dbReference>
<evidence type="ECO:0000313" key="3">
    <source>
        <dbReference type="Proteomes" id="UP000325113"/>
    </source>
</evidence>